<comment type="similarity">
    <text evidence="4 14">Belongs to the cytochrome P450 family.</text>
</comment>
<protein>
    <recommendedName>
        <fullName evidence="18">Cytochrome P450</fullName>
    </recommendedName>
</protein>
<dbReference type="FunCoup" id="A0A6L2Q6D2">
    <property type="interactions" value="102"/>
</dbReference>
<keyword evidence="6 13" id="KW-0479">Metal-binding</keyword>
<proteinExistence type="inferred from homology"/>
<dbReference type="SUPFAM" id="SSF48264">
    <property type="entry name" value="Cytochrome P450"/>
    <property type="match status" value="1"/>
</dbReference>
<keyword evidence="5 13" id="KW-0349">Heme</keyword>
<dbReference type="PRINTS" id="PR00463">
    <property type="entry name" value="EP450I"/>
</dbReference>
<comment type="cofactor">
    <cofactor evidence="1 13">
        <name>heme</name>
        <dbReference type="ChEBI" id="CHEBI:30413"/>
    </cofactor>
</comment>
<evidence type="ECO:0000256" key="4">
    <source>
        <dbReference type="ARBA" id="ARBA00010617"/>
    </source>
</evidence>
<evidence type="ECO:0000256" key="10">
    <source>
        <dbReference type="ARBA" id="ARBA00023004"/>
    </source>
</evidence>
<dbReference type="GO" id="GO:0004497">
    <property type="term" value="F:monooxygenase activity"/>
    <property type="evidence" value="ECO:0007669"/>
    <property type="project" value="UniProtKB-KW"/>
</dbReference>
<evidence type="ECO:0000256" key="9">
    <source>
        <dbReference type="ARBA" id="ARBA00023002"/>
    </source>
</evidence>
<dbReference type="InterPro" id="IPR036396">
    <property type="entry name" value="Cyt_P450_sf"/>
</dbReference>
<dbReference type="FunFam" id="1.10.630.10:FF:000042">
    <property type="entry name" value="Cytochrome P450"/>
    <property type="match status" value="1"/>
</dbReference>
<dbReference type="AlphaFoldDB" id="A0A6L2Q6D2"/>
<dbReference type="Pfam" id="PF00067">
    <property type="entry name" value="p450"/>
    <property type="match status" value="1"/>
</dbReference>
<name>A0A6L2Q6D2_COPFO</name>
<keyword evidence="9 14" id="KW-0560">Oxidoreductase</keyword>
<evidence type="ECO:0000256" key="14">
    <source>
        <dbReference type="RuleBase" id="RU000461"/>
    </source>
</evidence>
<dbReference type="PRINTS" id="PR00385">
    <property type="entry name" value="P450"/>
</dbReference>
<organism evidence="16 17">
    <name type="scientific">Coptotermes formosanus</name>
    <name type="common">Formosan subterranean termite</name>
    <dbReference type="NCBI Taxonomy" id="36987"/>
    <lineage>
        <taxon>Eukaryota</taxon>
        <taxon>Metazoa</taxon>
        <taxon>Ecdysozoa</taxon>
        <taxon>Arthropoda</taxon>
        <taxon>Hexapoda</taxon>
        <taxon>Insecta</taxon>
        <taxon>Pterygota</taxon>
        <taxon>Neoptera</taxon>
        <taxon>Polyneoptera</taxon>
        <taxon>Dictyoptera</taxon>
        <taxon>Blattodea</taxon>
        <taxon>Blattoidea</taxon>
        <taxon>Termitoidae</taxon>
        <taxon>Rhinotermitidae</taxon>
        <taxon>Coptotermes</taxon>
    </lineage>
</organism>
<evidence type="ECO:0000256" key="13">
    <source>
        <dbReference type="PIRSR" id="PIRSR602401-1"/>
    </source>
</evidence>
<dbReference type="GO" id="GO:0005506">
    <property type="term" value="F:iron ion binding"/>
    <property type="evidence" value="ECO:0007669"/>
    <property type="project" value="InterPro"/>
</dbReference>
<evidence type="ECO:0000256" key="11">
    <source>
        <dbReference type="ARBA" id="ARBA00023033"/>
    </source>
</evidence>
<dbReference type="GO" id="GO:0016705">
    <property type="term" value="F:oxidoreductase activity, acting on paired donors, with incorporation or reduction of molecular oxygen"/>
    <property type="evidence" value="ECO:0007669"/>
    <property type="project" value="InterPro"/>
</dbReference>
<evidence type="ECO:0000256" key="6">
    <source>
        <dbReference type="ARBA" id="ARBA00022723"/>
    </source>
</evidence>
<evidence type="ECO:0000256" key="12">
    <source>
        <dbReference type="ARBA" id="ARBA00023136"/>
    </source>
</evidence>
<dbReference type="Gene3D" id="1.10.630.10">
    <property type="entry name" value="Cytochrome P450"/>
    <property type="match status" value="1"/>
</dbReference>
<evidence type="ECO:0000256" key="3">
    <source>
        <dbReference type="ARBA" id="ARBA00004406"/>
    </source>
</evidence>
<sequence length="479" mass="55413">MLETLLSWLLHVGAVASITLLIFYVYFKICYSYWKKHGIPTFKPTVPFGNFSDSILSGKNPGYEITKLYKAFEGHKVGGLYRFGAPSLLLRDPDVIKDVLVKHFEHFFSRGRLFDEEAEPLDAHLFALSGSKWKNLRVRMTPLFTTLKMKMMFWTVVECGKELQNCLQKPANNGETIEIKDYLARYTTDVISSCAFGIQCNCLKNPDAEFRNWGRKIIQPNIRQRVTSMLHVVCPSLVYILKLSLFPKDVTNYFRTMVRKTVEYREKNNVQRQDFMQLMIQLKNKTLAIEEDEDFLQKEADEMKSTTPFEITMDVIAAQAFVFFIAGFETSSATMTFCLYEMAMQPDIQKRVRAEINTVLEKHDGNITYESISEMEYLDKVVSETLRKYPAVVSITRECTKPIKLRGSDVTVPKGMQVLVPILGLHYDPKYYPDPERFDPERFSEEEKKKRPHFCYLPFGEGPRMCIGSVPSFNILKSQ</sequence>
<dbReference type="InParanoid" id="A0A6L2Q6D2"/>
<dbReference type="Proteomes" id="UP000502823">
    <property type="component" value="Unassembled WGS sequence"/>
</dbReference>
<keyword evidence="8" id="KW-0492">Microsome</keyword>
<keyword evidence="7" id="KW-0256">Endoplasmic reticulum</keyword>
<dbReference type="GO" id="GO:0020037">
    <property type="term" value="F:heme binding"/>
    <property type="evidence" value="ECO:0007669"/>
    <property type="project" value="InterPro"/>
</dbReference>
<evidence type="ECO:0000256" key="15">
    <source>
        <dbReference type="SAM" id="Phobius"/>
    </source>
</evidence>
<dbReference type="InterPro" id="IPR050476">
    <property type="entry name" value="Insect_CytP450_Detox"/>
</dbReference>
<evidence type="ECO:0000256" key="7">
    <source>
        <dbReference type="ARBA" id="ARBA00022824"/>
    </source>
</evidence>
<dbReference type="EMBL" id="BLKM01001638">
    <property type="protein sequence ID" value="GFG40266.1"/>
    <property type="molecule type" value="Genomic_DNA"/>
</dbReference>
<feature type="transmembrane region" description="Helical" evidence="15">
    <location>
        <begin position="6"/>
        <end position="27"/>
    </location>
</feature>
<evidence type="ECO:0000256" key="8">
    <source>
        <dbReference type="ARBA" id="ARBA00022848"/>
    </source>
</evidence>
<evidence type="ECO:0000313" key="16">
    <source>
        <dbReference type="EMBL" id="GFG40266.1"/>
    </source>
</evidence>
<accession>A0A6L2Q6D2</accession>
<comment type="caution">
    <text evidence="16">The sequence shown here is derived from an EMBL/GenBank/DDBJ whole genome shotgun (WGS) entry which is preliminary data.</text>
</comment>
<evidence type="ECO:0000256" key="5">
    <source>
        <dbReference type="ARBA" id="ARBA00022617"/>
    </source>
</evidence>
<dbReference type="InterPro" id="IPR002401">
    <property type="entry name" value="Cyt_P450_E_grp-I"/>
</dbReference>
<reference evidence="17" key="1">
    <citation type="submission" date="2020-01" db="EMBL/GenBank/DDBJ databases">
        <title>Draft genome sequence of the Termite Coptotermes fromosanus.</title>
        <authorList>
            <person name="Itakura S."/>
            <person name="Yosikawa Y."/>
            <person name="Umezawa K."/>
        </authorList>
    </citation>
    <scope>NUCLEOTIDE SEQUENCE [LARGE SCALE GENOMIC DNA]</scope>
</reference>
<dbReference type="CDD" id="cd11056">
    <property type="entry name" value="CYP6-like"/>
    <property type="match status" value="1"/>
</dbReference>
<dbReference type="PANTHER" id="PTHR24292">
    <property type="entry name" value="CYTOCHROME P450"/>
    <property type="match status" value="1"/>
</dbReference>
<dbReference type="InterPro" id="IPR001128">
    <property type="entry name" value="Cyt_P450"/>
</dbReference>
<evidence type="ECO:0000256" key="2">
    <source>
        <dbReference type="ARBA" id="ARBA00004174"/>
    </source>
</evidence>
<comment type="subcellular location">
    <subcellularLocation>
        <location evidence="3">Endoplasmic reticulum membrane</location>
        <topology evidence="3">Peripheral membrane protein</topology>
    </subcellularLocation>
    <subcellularLocation>
        <location evidence="2">Microsome membrane</location>
        <topology evidence="2">Peripheral membrane protein</topology>
    </subcellularLocation>
</comment>
<keyword evidence="10 13" id="KW-0408">Iron</keyword>
<evidence type="ECO:0008006" key="18">
    <source>
        <dbReference type="Google" id="ProtNLM"/>
    </source>
</evidence>
<dbReference type="PANTHER" id="PTHR24292:SF54">
    <property type="entry name" value="CYP9F3-RELATED"/>
    <property type="match status" value="1"/>
</dbReference>
<keyword evidence="12 15" id="KW-0472">Membrane</keyword>
<keyword evidence="17" id="KW-1185">Reference proteome</keyword>
<evidence type="ECO:0000313" key="17">
    <source>
        <dbReference type="Proteomes" id="UP000502823"/>
    </source>
</evidence>
<keyword evidence="11 14" id="KW-0503">Monooxygenase</keyword>
<dbReference type="InterPro" id="IPR017972">
    <property type="entry name" value="Cyt_P450_CS"/>
</dbReference>
<dbReference type="GO" id="GO:0005789">
    <property type="term" value="C:endoplasmic reticulum membrane"/>
    <property type="evidence" value="ECO:0007669"/>
    <property type="project" value="UniProtKB-SubCell"/>
</dbReference>
<dbReference type="OrthoDB" id="2789670at2759"/>
<feature type="binding site" description="axial binding residue" evidence="13">
    <location>
        <position position="466"/>
    </location>
    <ligand>
        <name>heme</name>
        <dbReference type="ChEBI" id="CHEBI:30413"/>
    </ligand>
    <ligandPart>
        <name>Fe</name>
        <dbReference type="ChEBI" id="CHEBI:18248"/>
    </ligandPart>
</feature>
<keyword evidence="15" id="KW-1133">Transmembrane helix</keyword>
<dbReference type="PROSITE" id="PS00086">
    <property type="entry name" value="CYTOCHROME_P450"/>
    <property type="match status" value="1"/>
</dbReference>
<gene>
    <name evidence="16" type="ORF">Cfor_04094</name>
</gene>
<evidence type="ECO:0000256" key="1">
    <source>
        <dbReference type="ARBA" id="ARBA00001971"/>
    </source>
</evidence>
<keyword evidence="15" id="KW-0812">Transmembrane</keyword>